<reference evidence="1" key="1">
    <citation type="submission" date="2023-03" db="EMBL/GenBank/DDBJ databases">
        <title>Emydomyces testavorans Genome Sequence.</title>
        <authorList>
            <person name="Hoyer L."/>
        </authorList>
    </citation>
    <scope>NUCLEOTIDE SEQUENCE</scope>
    <source>
        <strain evidence="1">16-2883</strain>
    </source>
</reference>
<dbReference type="AlphaFoldDB" id="A0AAF0IHU6"/>
<dbReference type="PANTHER" id="PTHR37490:SF3">
    <property type="entry name" value="DUF3431 DOMAIN CONTAINING PROTEIN"/>
    <property type="match status" value="1"/>
</dbReference>
<proteinExistence type="predicted"/>
<evidence type="ECO:0000313" key="1">
    <source>
        <dbReference type="EMBL" id="WEW57283.1"/>
    </source>
</evidence>
<dbReference type="Proteomes" id="UP001219355">
    <property type="component" value="Chromosome 2"/>
</dbReference>
<gene>
    <name evidence="1" type="ORF">PRK78_002748</name>
</gene>
<name>A0AAF0IHU6_9EURO</name>
<dbReference type="EMBL" id="CP120628">
    <property type="protein sequence ID" value="WEW57283.1"/>
    <property type="molecule type" value="Genomic_DNA"/>
</dbReference>
<keyword evidence="2" id="KW-1185">Reference proteome</keyword>
<evidence type="ECO:0000313" key="2">
    <source>
        <dbReference type="Proteomes" id="UP001219355"/>
    </source>
</evidence>
<protein>
    <submittedName>
        <fullName evidence="1">Uncharacterized protein</fullName>
    </submittedName>
</protein>
<accession>A0AAF0IHU6</accession>
<sequence>MSSRAFRTPIRLLLLFFTSILLYFCLRSSFTPKHPNSVSSGLSSNPYPKQLVVASLKSDNVSWLEENLPDWHANVYVVDDPKAKLMVPMNKGRESMVYLTYIIDHYDRLPDYMVFMHGQRYQWHNDDPIYDGVPIIRSLRLPYVEGVGFAPLRCTWVPGCPAEIYPLNPSENGRPARIAAERAYAPAFRTLFPNMRVPKEVGATCSSQFAATRERVRQRRKSDYERMRQWLIETDLDDAISGRVMEYAWHMRHDAIINTSSQHMLGSQMVGLKKAVGSMDGQHLAGISDTAWQMRHGNTVIAPAFTGELLHVQKSDVEMTIPTPNNAFTIEG</sequence>
<organism evidence="1 2">
    <name type="scientific">Emydomyces testavorans</name>
    <dbReference type="NCBI Taxonomy" id="2070801"/>
    <lineage>
        <taxon>Eukaryota</taxon>
        <taxon>Fungi</taxon>
        <taxon>Dikarya</taxon>
        <taxon>Ascomycota</taxon>
        <taxon>Pezizomycotina</taxon>
        <taxon>Eurotiomycetes</taxon>
        <taxon>Eurotiomycetidae</taxon>
        <taxon>Onygenales</taxon>
        <taxon>Nannizziopsiaceae</taxon>
        <taxon>Emydomyces</taxon>
    </lineage>
</organism>
<dbReference type="PANTHER" id="PTHR37490">
    <property type="entry name" value="EXPRESSED PROTEIN"/>
    <property type="match status" value="1"/>
</dbReference>
<dbReference type="Pfam" id="PF11913">
    <property type="entry name" value="DUF3431"/>
    <property type="match status" value="1"/>
</dbReference>
<dbReference type="InterPro" id="IPR021838">
    <property type="entry name" value="DUF3431"/>
</dbReference>